<sequence length="378" mass="41957">MRLWRNQSTGSNNSENEQTADSNPLSRQRHVVRLVVGRISQATGRVLHQLGRLPRVGFLSILRQDGAAATETSSEQILAVQAARWLLETTSNRGDQISTAKFICSLDSATCADGFVDPDSWKCLLNLTLDAFDLWDSQLNKQNQEVAELFGLAVCRVLLHCPKEGDRWKDIALESSRGSGRFGKALWEALVLACTQYSCHTPDDDQRILHMAVITAASKTDIDFKEYQWVKLSRFLKGDSPVSTAFLSVWARLAYLMSLLSTQETIFIGLGQTIDLSNDQRKLARSLRDALRLSSPGFKSVQGDLGSELDAAQAYTVCLQRARELCQKDNMGAGIRYGLGALIWSYIDPLTTSGSTEIRLLRCSSDIKRQTNFVSIAD</sequence>
<reference evidence="3" key="2">
    <citation type="submission" date="2015-01" db="EMBL/GenBank/DDBJ databases">
        <title>Evolutionary Origins and Diversification of the Mycorrhizal Mutualists.</title>
        <authorList>
            <consortium name="DOE Joint Genome Institute"/>
            <consortium name="Mycorrhizal Genomics Consortium"/>
            <person name="Kohler A."/>
            <person name="Kuo A."/>
            <person name="Nagy L.G."/>
            <person name="Floudas D."/>
            <person name="Copeland A."/>
            <person name="Barry K.W."/>
            <person name="Cichocki N."/>
            <person name="Veneault-Fourrey C."/>
            <person name="LaButti K."/>
            <person name="Lindquist E.A."/>
            <person name="Lipzen A."/>
            <person name="Lundell T."/>
            <person name="Morin E."/>
            <person name="Murat C."/>
            <person name="Riley R."/>
            <person name="Ohm R."/>
            <person name="Sun H."/>
            <person name="Tunlid A."/>
            <person name="Henrissat B."/>
            <person name="Grigoriev I.V."/>
            <person name="Hibbett D.S."/>
            <person name="Martin F."/>
        </authorList>
    </citation>
    <scope>NUCLEOTIDE SEQUENCE [LARGE SCALE GENOMIC DNA]</scope>
    <source>
        <strain evidence="3">MUT 4182</strain>
    </source>
</reference>
<feature type="region of interest" description="Disordered" evidence="1">
    <location>
        <begin position="1"/>
        <end position="26"/>
    </location>
</feature>
<dbReference type="Proteomes" id="UP000054248">
    <property type="component" value="Unassembled WGS sequence"/>
</dbReference>
<reference evidence="2 3" key="1">
    <citation type="submission" date="2014-04" db="EMBL/GenBank/DDBJ databases">
        <authorList>
            <consortium name="DOE Joint Genome Institute"/>
            <person name="Kuo A."/>
            <person name="Girlanda M."/>
            <person name="Perotto S."/>
            <person name="Kohler A."/>
            <person name="Nagy L.G."/>
            <person name="Floudas D."/>
            <person name="Copeland A."/>
            <person name="Barry K.W."/>
            <person name="Cichocki N."/>
            <person name="Veneault-Fourrey C."/>
            <person name="LaButti K."/>
            <person name="Lindquist E.A."/>
            <person name="Lipzen A."/>
            <person name="Lundell T."/>
            <person name="Morin E."/>
            <person name="Murat C."/>
            <person name="Sun H."/>
            <person name="Tunlid A."/>
            <person name="Henrissat B."/>
            <person name="Grigoriev I.V."/>
            <person name="Hibbett D.S."/>
            <person name="Martin F."/>
            <person name="Nordberg H.P."/>
            <person name="Cantor M.N."/>
            <person name="Hua S.X."/>
        </authorList>
    </citation>
    <scope>NUCLEOTIDE SEQUENCE [LARGE SCALE GENOMIC DNA]</scope>
    <source>
        <strain evidence="2 3">MUT 4182</strain>
    </source>
</reference>
<gene>
    <name evidence="2" type="ORF">M407DRAFT_27194</name>
</gene>
<proteinExistence type="predicted"/>
<dbReference type="EMBL" id="KN823087">
    <property type="protein sequence ID" value="KIO23352.1"/>
    <property type="molecule type" value="Genomic_DNA"/>
</dbReference>
<organism evidence="2 3">
    <name type="scientific">Tulasnella calospora MUT 4182</name>
    <dbReference type="NCBI Taxonomy" id="1051891"/>
    <lineage>
        <taxon>Eukaryota</taxon>
        <taxon>Fungi</taxon>
        <taxon>Dikarya</taxon>
        <taxon>Basidiomycota</taxon>
        <taxon>Agaricomycotina</taxon>
        <taxon>Agaricomycetes</taxon>
        <taxon>Cantharellales</taxon>
        <taxon>Tulasnellaceae</taxon>
        <taxon>Tulasnella</taxon>
    </lineage>
</organism>
<evidence type="ECO:0000313" key="3">
    <source>
        <dbReference type="Proteomes" id="UP000054248"/>
    </source>
</evidence>
<evidence type="ECO:0000313" key="2">
    <source>
        <dbReference type="EMBL" id="KIO23352.1"/>
    </source>
</evidence>
<dbReference type="OrthoDB" id="3295461at2759"/>
<protein>
    <submittedName>
        <fullName evidence="2">Uncharacterized protein</fullName>
    </submittedName>
</protein>
<name>A0A0C3LPP4_9AGAM</name>
<dbReference type="HOGENOM" id="CLU_731954_0_0_1"/>
<dbReference type="AlphaFoldDB" id="A0A0C3LPP4"/>
<keyword evidence="3" id="KW-1185">Reference proteome</keyword>
<accession>A0A0C3LPP4</accession>
<evidence type="ECO:0000256" key="1">
    <source>
        <dbReference type="SAM" id="MobiDB-lite"/>
    </source>
</evidence>